<sequence>MTEIDDVEPVLSEDPLRWGALMLPALSNITAPPDRRVAMVPPFDGSAMPAAMMAALNRIDADRFSTRGDRDTGAHKARPGKRYNVANATKTMATLLRIARLQLGARGPALDHLYDAYATREAWMNNRIGAVSVWAENLRRAYSHLPLFKTAKVTQIALARSLRHQIGDPAGPHAAARLLGLHRAWCQGIGLPFGGTSEMNGLLGAMGDFSKHSDAQIKATLRKIAKTAPQGKTSNDDIGQFITPIFAEVSDVLAPIFPIRPLAGNVGR</sequence>
<accession>A0A2R8BZB9</accession>
<dbReference type="AlphaFoldDB" id="A0A2R8BZB9"/>
<dbReference type="EMBL" id="ONZF01000009">
    <property type="protein sequence ID" value="SPJ25521.1"/>
    <property type="molecule type" value="Genomic_DNA"/>
</dbReference>
<evidence type="ECO:0000313" key="1">
    <source>
        <dbReference type="EMBL" id="SPJ25521.1"/>
    </source>
</evidence>
<protein>
    <submittedName>
        <fullName evidence="1">Uncharacterized protein</fullName>
    </submittedName>
</protein>
<reference evidence="1 2" key="1">
    <citation type="submission" date="2018-03" db="EMBL/GenBank/DDBJ databases">
        <authorList>
            <person name="Keele B.F."/>
        </authorList>
    </citation>
    <scope>NUCLEOTIDE SEQUENCE [LARGE SCALE GENOMIC DNA]</scope>
    <source>
        <strain evidence="1 2">CECT 8504</strain>
    </source>
</reference>
<evidence type="ECO:0000313" key="2">
    <source>
        <dbReference type="Proteomes" id="UP000244912"/>
    </source>
</evidence>
<dbReference type="Proteomes" id="UP000244912">
    <property type="component" value="Unassembled WGS sequence"/>
</dbReference>
<keyword evidence="2" id="KW-1185">Reference proteome</keyword>
<name>A0A2R8BZB9_9RHOB</name>
<dbReference type="RefSeq" id="WP_181375839.1">
    <property type="nucleotide sequence ID" value="NZ_ONZF01000009.1"/>
</dbReference>
<proteinExistence type="predicted"/>
<organism evidence="1 2">
    <name type="scientific">Palleronia abyssalis</name>
    <dbReference type="NCBI Taxonomy" id="1501240"/>
    <lineage>
        <taxon>Bacteria</taxon>
        <taxon>Pseudomonadati</taxon>
        <taxon>Pseudomonadota</taxon>
        <taxon>Alphaproteobacteria</taxon>
        <taxon>Rhodobacterales</taxon>
        <taxon>Roseobacteraceae</taxon>
        <taxon>Palleronia</taxon>
    </lineage>
</organism>
<gene>
    <name evidence="1" type="ORF">PAA8504_03372</name>
</gene>